<feature type="non-terminal residue" evidence="1">
    <location>
        <position position="1"/>
    </location>
</feature>
<dbReference type="AlphaFoldDB" id="A0A2K3KE78"/>
<dbReference type="Proteomes" id="UP000236291">
    <property type="component" value="Unassembled WGS sequence"/>
</dbReference>
<organism evidence="1 2">
    <name type="scientific">Trifolium pratense</name>
    <name type="common">Red clover</name>
    <dbReference type="NCBI Taxonomy" id="57577"/>
    <lineage>
        <taxon>Eukaryota</taxon>
        <taxon>Viridiplantae</taxon>
        <taxon>Streptophyta</taxon>
        <taxon>Embryophyta</taxon>
        <taxon>Tracheophyta</taxon>
        <taxon>Spermatophyta</taxon>
        <taxon>Magnoliopsida</taxon>
        <taxon>eudicotyledons</taxon>
        <taxon>Gunneridae</taxon>
        <taxon>Pentapetalae</taxon>
        <taxon>rosids</taxon>
        <taxon>fabids</taxon>
        <taxon>Fabales</taxon>
        <taxon>Fabaceae</taxon>
        <taxon>Papilionoideae</taxon>
        <taxon>50 kb inversion clade</taxon>
        <taxon>NPAAA clade</taxon>
        <taxon>Hologalegina</taxon>
        <taxon>IRL clade</taxon>
        <taxon>Trifolieae</taxon>
        <taxon>Trifolium</taxon>
    </lineage>
</organism>
<gene>
    <name evidence="1" type="ORF">L195_g054076</name>
</gene>
<sequence length="75" mass="8718">FKRQPHGKVFFVDSHHSLKVLYRGGCIDSLLSPELSRSTDTMRRISRFNAFHGNLSRPSTMSLRNSPLWRKNDET</sequence>
<comment type="caution">
    <text evidence="1">The sequence shown here is derived from an EMBL/GenBank/DDBJ whole genome shotgun (WGS) entry which is preliminary data.</text>
</comment>
<reference evidence="1 2" key="2">
    <citation type="journal article" date="2017" name="Front. Plant Sci.">
        <title>Gene Classification and Mining of Molecular Markers Useful in Red Clover (Trifolium pratense) Breeding.</title>
        <authorList>
            <person name="Istvanek J."/>
            <person name="Dluhosova J."/>
            <person name="Dluhos P."/>
            <person name="Patkova L."/>
            <person name="Nedelnik J."/>
            <person name="Repkova J."/>
        </authorList>
    </citation>
    <scope>NUCLEOTIDE SEQUENCE [LARGE SCALE GENOMIC DNA]</scope>
    <source>
        <strain evidence="2">cv. Tatra</strain>
        <tissue evidence="1">Young leaves</tissue>
    </source>
</reference>
<reference evidence="1 2" key="1">
    <citation type="journal article" date="2014" name="Am. J. Bot.">
        <title>Genome assembly and annotation for red clover (Trifolium pratense; Fabaceae).</title>
        <authorList>
            <person name="Istvanek J."/>
            <person name="Jaros M."/>
            <person name="Krenek A."/>
            <person name="Repkova J."/>
        </authorList>
    </citation>
    <scope>NUCLEOTIDE SEQUENCE [LARGE SCALE GENOMIC DNA]</scope>
    <source>
        <strain evidence="2">cv. Tatra</strain>
        <tissue evidence="1">Young leaves</tissue>
    </source>
</reference>
<dbReference type="EMBL" id="ASHM01093318">
    <property type="protein sequence ID" value="PNX64549.1"/>
    <property type="molecule type" value="Genomic_DNA"/>
</dbReference>
<name>A0A2K3KE78_TRIPR</name>
<accession>A0A2K3KE78</accession>
<evidence type="ECO:0000313" key="2">
    <source>
        <dbReference type="Proteomes" id="UP000236291"/>
    </source>
</evidence>
<evidence type="ECO:0000313" key="1">
    <source>
        <dbReference type="EMBL" id="PNX64549.1"/>
    </source>
</evidence>
<protein>
    <submittedName>
        <fullName evidence="1">Uncharacterized protein</fullName>
    </submittedName>
</protein>
<proteinExistence type="predicted"/>